<dbReference type="CDD" id="cd06662">
    <property type="entry name" value="SURF1"/>
    <property type="match status" value="1"/>
</dbReference>
<protein>
    <recommendedName>
        <fullName evidence="1">SURF1-like protein</fullName>
    </recommendedName>
</protein>
<evidence type="ECO:0000256" key="1">
    <source>
        <dbReference type="RuleBase" id="RU363076"/>
    </source>
</evidence>
<dbReference type="PROSITE" id="PS50895">
    <property type="entry name" value="SURF1"/>
    <property type="match status" value="1"/>
</dbReference>
<reference evidence="2" key="1">
    <citation type="submission" date="2024-05" db="EMBL/GenBank/DDBJ databases">
        <title>Genome sequencing of novel strain.</title>
        <authorList>
            <person name="Ganbat D."/>
            <person name="Ganbat S."/>
            <person name="Lee S.-J."/>
        </authorList>
    </citation>
    <scope>NUCLEOTIDE SEQUENCE</scope>
    <source>
        <strain evidence="2">SMD15-11</strain>
    </source>
</reference>
<dbReference type="InterPro" id="IPR002994">
    <property type="entry name" value="Surf1/Shy1"/>
</dbReference>
<organism evidence="2">
    <name type="scientific">Thermohahella caldifontis</name>
    <dbReference type="NCBI Taxonomy" id="3142973"/>
    <lineage>
        <taxon>Bacteria</taxon>
        <taxon>Pseudomonadati</taxon>
        <taxon>Pseudomonadota</taxon>
        <taxon>Gammaproteobacteria</taxon>
        <taxon>Oceanospirillales</taxon>
        <taxon>Hahellaceae</taxon>
        <taxon>Thermohahella</taxon>
    </lineage>
</organism>
<evidence type="ECO:0000313" key="2">
    <source>
        <dbReference type="EMBL" id="XDT74029.1"/>
    </source>
</evidence>
<dbReference type="RefSeq" id="WP_369603003.1">
    <property type="nucleotide sequence ID" value="NZ_CP154858.1"/>
</dbReference>
<dbReference type="Pfam" id="PF02104">
    <property type="entry name" value="SURF1"/>
    <property type="match status" value="1"/>
</dbReference>
<gene>
    <name evidence="2" type="ORF">AAIA72_12035</name>
</gene>
<keyword evidence="1" id="KW-0472">Membrane</keyword>
<sequence>MTAALSVWQWQRAGEKQALLDAVANAPERVLVRLSEADALPVWARVRVEGIAYPALWLLDNRTVEGKVGYDVLMLVCDAHEDCIWVNRGWVAGSRDRRVWPELPAPGGDKVLTGTWRPWPAGEAAGLEIRSPGLARIQHLNDARVPDGLRVSRAGLLQLNATSPEALTVHWQPVTLSPERHIGYAVQWALLSVALLMTGLTTIKRTHP</sequence>
<name>A0AB39V1F7_9GAMM</name>
<keyword evidence="1" id="KW-1003">Cell membrane</keyword>
<accession>A0AB39V1F7</accession>
<dbReference type="KEGG" id="tcd:AAIA72_12035"/>
<comment type="subcellular location">
    <subcellularLocation>
        <location evidence="1">Cell membrane</location>
        <topology evidence="1">Multi-pass membrane protein</topology>
    </subcellularLocation>
</comment>
<dbReference type="AlphaFoldDB" id="A0AB39V1F7"/>
<dbReference type="GO" id="GO:0005886">
    <property type="term" value="C:plasma membrane"/>
    <property type="evidence" value="ECO:0007669"/>
    <property type="project" value="UniProtKB-SubCell"/>
</dbReference>
<dbReference type="EMBL" id="CP154858">
    <property type="protein sequence ID" value="XDT74029.1"/>
    <property type="molecule type" value="Genomic_DNA"/>
</dbReference>
<proteinExistence type="inferred from homology"/>
<comment type="similarity">
    <text evidence="1">Belongs to the SURF1 family.</text>
</comment>